<keyword evidence="1" id="KW-0547">Nucleotide-binding</keyword>
<dbReference type="GO" id="GO:0006450">
    <property type="term" value="P:regulation of translational fidelity"/>
    <property type="evidence" value="ECO:0007669"/>
    <property type="project" value="InterPro"/>
</dbReference>
<dbReference type="EMBL" id="CABPRJ010002377">
    <property type="protein sequence ID" value="VVC44257.1"/>
    <property type="molecule type" value="Genomic_DNA"/>
</dbReference>
<dbReference type="Proteomes" id="UP000325440">
    <property type="component" value="Unassembled WGS sequence"/>
</dbReference>
<dbReference type="PANTHER" id="PTHR15004">
    <property type="entry name" value="GLUTAMYL-TRNA(GLN) AMIDOTRANSFERASE SUBUNIT C, MITOCHONDRIAL"/>
    <property type="match status" value="1"/>
</dbReference>
<dbReference type="GO" id="GO:0000166">
    <property type="term" value="F:nucleotide binding"/>
    <property type="evidence" value="ECO:0007669"/>
    <property type="project" value="UniProtKB-KW"/>
</dbReference>
<evidence type="ECO:0000256" key="1">
    <source>
        <dbReference type="ARBA" id="ARBA00022741"/>
    </source>
</evidence>
<dbReference type="AlphaFoldDB" id="A0A5E4NLZ7"/>
<dbReference type="GO" id="GO:0005739">
    <property type="term" value="C:mitochondrion"/>
    <property type="evidence" value="ECO:0007669"/>
    <property type="project" value="TreeGrafter"/>
</dbReference>
<name>A0A5E4NLZ7_9HEMI</name>
<gene>
    <name evidence="2" type="ORF">CINCED_3A022571</name>
</gene>
<proteinExistence type="predicted"/>
<dbReference type="InterPro" id="IPR036113">
    <property type="entry name" value="Asp/Glu-ADT_sf_sub_c"/>
</dbReference>
<dbReference type="GO" id="GO:0016740">
    <property type="term" value="F:transferase activity"/>
    <property type="evidence" value="ECO:0007669"/>
    <property type="project" value="UniProtKB-KW"/>
</dbReference>
<dbReference type="GO" id="GO:0030956">
    <property type="term" value="C:glutamyl-tRNA(Gln) amidotransferase complex"/>
    <property type="evidence" value="ECO:0007669"/>
    <property type="project" value="TreeGrafter"/>
</dbReference>
<evidence type="ECO:0000313" key="2">
    <source>
        <dbReference type="EMBL" id="VVC44257.1"/>
    </source>
</evidence>
<dbReference type="GO" id="GO:0032543">
    <property type="term" value="P:mitochondrial translation"/>
    <property type="evidence" value="ECO:0007669"/>
    <property type="project" value="TreeGrafter"/>
</dbReference>
<keyword evidence="2" id="KW-0808">Transferase</keyword>
<reference evidence="2 3" key="1">
    <citation type="submission" date="2019-08" db="EMBL/GenBank/DDBJ databases">
        <authorList>
            <person name="Alioto T."/>
            <person name="Alioto T."/>
            <person name="Gomez Garrido J."/>
        </authorList>
    </citation>
    <scope>NUCLEOTIDE SEQUENCE [LARGE SCALE GENOMIC DNA]</scope>
</reference>
<sequence>MYKNKILQSIFKTNNYTHHFNPITKWLSSVANESALLDENLTKRLETVSLVGFSKQSGFEVLSASVKFADCITHIKTTEVLPLITVLETWNTGLRKDISSDKTTRRDIMCNALVVEEDYFVAPANKKV</sequence>
<accession>A0A5E4NLZ7</accession>
<dbReference type="GO" id="GO:0070681">
    <property type="term" value="P:glutaminyl-tRNAGln biosynthesis via transamidation"/>
    <property type="evidence" value="ECO:0007669"/>
    <property type="project" value="TreeGrafter"/>
</dbReference>
<protein>
    <submittedName>
        <fullName evidence="2">Glu-tRNAGln amidotransferase C subunit</fullName>
    </submittedName>
</protein>
<dbReference type="InterPro" id="IPR003837">
    <property type="entry name" value="GatC"/>
</dbReference>
<evidence type="ECO:0000313" key="3">
    <source>
        <dbReference type="Proteomes" id="UP000325440"/>
    </source>
</evidence>
<dbReference type="PANTHER" id="PTHR15004:SF0">
    <property type="entry name" value="GLUTAMYL-TRNA(GLN) AMIDOTRANSFERASE SUBUNIT C, MITOCHONDRIAL"/>
    <property type="match status" value="1"/>
</dbReference>
<dbReference type="SUPFAM" id="SSF141000">
    <property type="entry name" value="Glu-tRNAGln amidotransferase C subunit"/>
    <property type="match status" value="1"/>
</dbReference>
<keyword evidence="3" id="KW-1185">Reference proteome</keyword>
<dbReference type="OrthoDB" id="5394539at2759"/>
<organism evidence="2 3">
    <name type="scientific">Cinara cedri</name>
    <dbReference type="NCBI Taxonomy" id="506608"/>
    <lineage>
        <taxon>Eukaryota</taxon>
        <taxon>Metazoa</taxon>
        <taxon>Ecdysozoa</taxon>
        <taxon>Arthropoda</taxon>
        <taxon>Hexapoda</taxon>
        <taxon>Insecta</taxon>
        <taxon>Pterygota</taxon>
        <taxon>Neoptera</taxon>
        <taxon>Paraneoptera</taxon>
        <taxon>Hemiptera</taxon>
        <taxon>Sternorrhyncha</taxon>
        <taxon>Aphidomorpha</taxon>
        <taxon>Aphidoidea</taxon>
        <taxon>Aphididae</taxon>
        <taxon>Lachninae</taxon>
        <taxon>Cinara</taxon>
    </lineage>
</organism>